<sequence length="179" mass="20448">MHQAPIFTLCFLLTSLLHPPPQFYHRHLHFASASRKWNLNGSLLNTSSSLSVQLPSVAALSSSRLSLLSHSREKETPSGLENLSSSASKEVRNKQSEKEIPQLFNLTMMMLTRKSAFRATASDSRVLQQHMEMEAIICGIWQVFWVLCQKETVFNCCLFVQSYGFCWSFPRRLFSKCID</sequence>
<feature type="chain" id="PRO_5040388788" evidence="2">
    <location>
        <begin position="17"/>
        <end position="179"/>
    </location>
</feature>
<evidence type="ECO:0000256" key="2">
    <source>
        <dbReference type="SAM" id="SignalP"/>
    </source>
</evidence>
<dbReference type="EMBL" id="JAPFFK010000013">
    <property type="protein sequence ID" value="KAJ6725635.1"/>
    <property type="molecule type" value="Genomic_DNA"/>
</dbReference>
<dbReference type="Proteomes" id="UP001151532">
    <property type="component" value="Chromosome 8"/>
</dbReference>
<feature type="signal peptide" evidence="2">
    <location>
        <begin position="1"/>
        <end position="16"/>
    </location>
</feature>
<keyword evidence="4" id="KW-1185">Reference proteome</keyword>
<feature type="compositionally biased region" description="Polar residues" evidence="1">
    <location>
        <begin position="79"/>
        <end position="88"/>
    </location>
</feature>
<dbReference type="AlphaFoldDB" id="A0A9Q0U8Y3"/>
<evidence type="ECO:0000256" key="1">
    <source>
        <dbReference type="SAM" id="MobiDB-lite"/>
    </source>
</evidence>
<feature type="region of interest" description="Disordered" evidence="1">
    <location>
        <begin position="72"/>
        <end position="94"/>
    </location>
</feature>
<keyword evidence="2" id="KW-0732">Signal</keyword>
<reference evidence="3" key="1">
    <citation type="submission" date="2022-11" db="EMBL/GenBank/DDBJ databases">
        <authorList>
            <person name="Hyden B.L."/>
            <person name="Feng K."/>
            <person name="Yates T."/>
            <person name="Jawdy S."/>
            <person name="Smart L.B."/>
            <person name="Muchero W."/>
        </authorList>
    </citation>
    <scope>NUCLEOTIDE SEQUENCE</scope>
    <source>
        <tissue evidence="3">Shoot tip</tissue>
    </source>
</reference>
<evidence type="ECO:0000313" key="4">
    <source>
        <dbReference type="Proteomes" id="UP001151532"/>
    </source>
</evidence>
<gene>
    <name evidence="3" type="ORF">OIU79_003909</name>
</gene>
<protein>
    <submittedName>
        <fullName evidence="3">Uncharacterized protein</fullName>
    </submittedName>
</protein>
<name>A0A9Q0U8Y3_SALPP</name>
<accession>A0A9Q0U8Y3</accession>
<comment type="caution">
    <text evidence="3">The sequence shown here is derived from an EMBL/GenBank/DDBJ whole genome shotgun (WGS) entry which is preliminary data.</text>
</comment>
<proteinExistence type="predicted"/>
<organism evidence="3 4">
    <name type="scientific">Salix purpurea</name>
    <name type="common">Purple osier willow</name>
    <dbReference type="NCBI Taxonomy" id="77065"/>
    <lineage>
        <taxon>Eukaryota</taxon>
        <taxon>Viridiplantae</taxon>
        <taxon>Streptophyta</taxon>
        <taxon>Embryophyta</taxon>
        <taxon>Tracheophyta</taxon>
        <taxon>Spermatophyta</taxon>
        <taxon>Magnoliopsida</taxon>
        <taxon>eudicotyledons</taxon>
        <taxon>Gunneridae</taxon>
        <taxon>Pentapetalae</taxon>
        <taxon>rosids</taxon>
        <taxon>fabids</taxon>
        <taxon>Malpighiales</taxon>
        <taxon>Salicaceae</taxon>
        <taxon>Saliceae</taxon>
        <taxon>Salix</taxon>
    </lineage>
</organism>
<evidence type="ECO:0000313" key="3">
    <source>
        <dbReference type="EMBL" id="KAJ6725635.1"/>
    </source>
</evidence>
<reference evidence="3" key="2">
    <citation type="journal article" date="2023" name="Int. J. Mol. Sci.">
        <title>De Novo Assembly and Annotation of 11 Diverse Shrub Willow (Salix) Genomes Reveals Novel Gene Organization in Sex-Linked Regions.</title>
        <authorList>
            <person name="Hyden B."/>
            <person name="Feng K."/>
            <person name="Yates T.B."/>
            <person name="Jawdy S."/>
            <person name="Cereghino C."/>
            <person name="Smart L.B."/>
            <person name="Muchero W."/>
        </authorList>
    </citation>
    <scope>NUCLEOTIDE SEQUENCE</scope>
    <source>
        <tissue evidence="3">Shoot tip</tissue>
    </source>
</reference>